<dbReference type="RefSeq" id="WP_088254646.1">
    <property type="nucleotide sequence ID" value="NZ_NIDE01000004.1"/>
</dbReference>
<evidence type="ECO:0000256" key="3">
    <source>
        <dbReference type="ARBA" id="ARBA00022730"/>
    </source>
</evidence>
<evidence type="ECO:0000256" key="6">
    <source>
        <dbReference type="ARBA" id="ARBA00023274"/>
    </source>
</evidence>
<reference evidence="11" key="1">
    <citation type="submission" date="2017-06" db="EMBL/GenBank/DDBJ databases">
        <title>Genome analysis of Fimbriiglobus ruber SP5, the first member of the order Planctomycetales with confirmed chitinolytic capability.</title>
        <authorList>
            <person name="Ravin N.V."/>
            <person name="Rakitin A.L."/>
            <person name="Ivanova A.A."/>
            <person name="Beletsky A.V."/>
            <person name="Kulichevskaya I.S."/>
            <person name="Mardanov A.V."/>
            <person name="Dedysh S.N."/>
        </authorList>
    </citation>
    <scope>NUCLEOTIDE SEQUENCE [LARGE SCALE GENOMIC DNA]</scope>
    <source>
        <strain evidence="11">SP5</strain>
    </source>
</reference>
<dbReference type="NCBIfam" id="TIGR00029">
    <property type="entry name" value="S20"/>
    <property type="match status" value="1"/>
</dbReference>
<dbReference type="Gene3D" id="1.20.58.110">
    <property type="entry name" value="Ribosomal protein S20"/>
    <property type="match status" value="1"/>
</dbReference>
<dbReference type="InterPro" id="IPR002583">
    <property type="entry name" value="Ribosomal_bS20"/>
</dbReference>
<evidence type="ECO:0000256" key="8">
    <source>
        <dbReference type="HAMAP-Rule" id="MF_00500"/>
    </source>
</evidence>
<dbReference type="GO" id="GO:0070181">
    <property type="term" value="F:small ribosomal subunit rRNA binding"/>
    <property type="evidence" value="ECO:0007669"/>
    <property type="project" value="TreeGrafter"/>
</dbReference>
<keyword evidence="4 8" id="KW-0694">RNA-binding</keyword>
<dbReference type="Pfam" id="PF01649">
    <property type="entry name" value="Ribosomal_S20p"/>
    <property type="match status" value="1"/>
</dbReference>
<dbReference type="SUPFAM" id="SSF46992">
    <property type="entry name" value="Ribosomal protein S20"/>
    <property type="match status" value="1"/>
</dbReference>
<evidence type="ECO:0000256" key="5">
    <source>
        <dbReference type="ARBA" id="ARBA00022980"/>
    </source>
</evidence>
<organism evidence="10 11">
    <name type="scientific">Fimbriiglobus ruber</name>
    <dbReference type="NCBI Taxonomy" id="1908690"/>
    <lineage>
        <taxon>Bacteria</taxon>
        <taxon>Pseudomonadati</taxon>
        <taxon>Planctomycetota</taxon>
        <taxon>Planctomycetia</taxon>
        <taxon>Gemmatales</taxon>
        <taxon>Gemmataceae</taxon>
        <taxon>Fimbriiglobus</taxon>
    </lineage>
</organism>
<gene>
    <name evidence="8" type="primary">rpsT</name>
    <name evidence="10" type="ORF">FRUB_03445</name>
</gene>
<proteinExistence type="inferred from homology"/>
<dbReference type="PANTHER" id="PTHR33398:SF1">
    <property type="entry name" value="SMALL RIBOSOMAL SUBUNIT PROTEIN BS20C"/>
    <property type="match status" value="1"/>
</dbReference>
<comment type="caution">
    <text evidence="10">The sequence shown here is derived from an EMBL/GenBank/DDBJ whole genome shotgun (WGS) entry which is preliminary data.</text>
</comment>
<evidence type="ECO:0000256" key="7">
    <source>
        <dbReference type="ARBA" id="ARBA00035136"/>
    </source>
</evidence>
<sequence length="96" mass="10553">MPHTKSAWKRLRSSELRRRRNRTTVKGIKLQTREAAEALASGDATKATPAFQATVSKLDKAAARGVIHKNKAARLKSKLAKKLNNLKPKPAEAPKS</sequence>
<dbReference type="GO" id="GO:0005829">
    <property type="term" value="C:cytosol"/>
    <property type="evidence" value="ECO:0007669"/>
    <property type="project" value="TreeGrafter"/>
</dbReference>
<feature type="region of interest" description="Disordered" evidence="9">
    <location>
        <begin position="1"/>
        <end position="23"/>
    </location>
</feature>
<dbReference type="Proteomes" id="UP000214646">
    <property type="component" value="Unassembled WGS sequence"/>
</dbReference>
<dbReference type="PANTHER" id="PTHR33398">
    <property type="entry name" value="30S RIBOSOMAL PROTEIN S20"/>
    <property type="match status" value="1"/>
</dbReference>
<dbReference type="GO" id="GO:0015935">
    <property type="term" value="C:small ribosomal subunit"/>
    <property type="evidence" value="ECO:0007669"/>
    <property type="project" value="TreeGrafter"/>
</dbReference>
<accession>A0A225E1F6</accession>
<evidence type="ECO:0000256" key="9">
    <source>
        <dbReference type="SAM" id="MobiDB-lite"/>
    </source>
</evidence>
<evidence type="ECO:0000256" key="4">
    <source>
        <dbReference type="ARBA" id="ARBA00022884"/>
    </source>
</evidence>
<name>A0A225E1F6_9BACT</name>
<dbReference type="OrthoDB" id="289707at2"/>
<dbReference type="AlphaFoldDB" id="A0A225E1F6"/>
<keyword evidence="3 8" id="KW-0699">rRNA-binding</keyword>
<evidence type="ECO:0000313" key="11">
    <source>
        <dbReference type="Proteomes" id="UP000214646"/>
    </source>
</evidence>
<protein>
    <recommendedName>
        <fullName evidence="7 8">Small ribosomal subunit protein bS20</fullName>
    </recommendedName>
</protein>
<keyword evidence="6 8" id="KW-0687">Ribonucleoprotein</keyword>
<keyword evidence="5 8" id="KW-0689">Ribosomal protein</keyword>
<dbReference type="GO" id="GO:0003735">
    <property type="term" value="F:structural constituent of ribosome"/>
    <property type="evidence" value="ECO:0007669"/>
    <property type="project" value="InterPro"/>
</dbReference>
<evidence type="ECO:0000256" key="1">
    <source>
        <dbReference type="ARBA" id="ARBA00003134"/>
    </source>
</evidence>
<dbReference type="InterPro" id="IPR036510">
    <property type="entry name" value="Ribosomal_bS20_sf"/>
</dbReference>
<evidence type="ECO:0000313" key="10">
    <source>
        <dbReference type="EMBL" id="OWK43846.1"/>
    </source>
</evidence>
<comment type="similarity">
    <text evidence="2 8">Belongs to the bacterial ribosomal protein bS20 family.</text>
</comment>
<keyword evidence="11" id="KW-1185">Reference proteome</keyword>
<comment type="function">
    <text evidence="1 8">Binds directly to 16S ribosomal RNA.</text>
</comment>
<evidence type="ECO:0000256" key="2">
    <source>
        <dbReference type="ARBA" id="ARBA00007634"/>
    </source>
</evidence>
<dbReference type="GO" id="GO:0006412">
    <property type="term" value="P:translation"/>
    <property type="evidence" value="ECO:0007669"/>
    <property type="project" value="UniProtKB-UniRule"/>
</dbReference>
<dbReference type="EMBL" id="NIDE01000004">
    <property type="protein sequence ID" value="OWK43846.1"/>
    <property type="molecule type" value="Genomic_DNA"/>
</dbReference>
<dbReference type="HAMAP" id="MF_00500">
    <property type="entry name" value="Ribosomal_bS20"/>
    <property type="match status" value="1"/>
</dbReference>